<keyword evidence="4" id="KW-0175">Coiled coil</keyword>
<evidence type="ECO:0000259" key="7">
    <source>
        <dbReference type="PROSITE" id="PS51406"/>
    </source>
</evidence>
<dbReference type="OMA" id="YININQP"/>
<evidence type="ECO:0000256" key="5">
    <source>
        <dbReference type="ARBA" id="ARBA00023157"/>
    </source>
</evidence>
<dbReference type="InterPro" id="IPR036056">
    <property type="entry name" value="Fibrinogen-like_C"/>
</dbReference>
<dbReference type="AlphaFoldDB" id="S4RRC5"/>
<dbReference type="GO" id="GO:0005576">
    <property type="term" value="C:extracellular region"/>
    <property type="evidence" value="ECO:0007669"/>
    <property type="project" value="UniProtKB-SubCell"/>
</dbReference>
<dbReference type="GeneTree" id="ENSGT00940000158117"/>
<accession>S4RRC5</accession>
<organism evidence="8">
    <name type="scientific">Petromyzon marinus</name>
    <name type="common">Sea lamprey</name>
    <dbReference type="NCBI Taxonomy" id="7757"/>
    <lineage>
        <taxon>Eukaryota</taxon>
        <taxon>Metazoa</taxon>
        <taxon>Chordata</taxon>
        <taxon>Craniata</taxon>
        <taxon>Vertebrata</taxon>
        <taxon>Cyclostomata</taxon>
        <taxon>Hyperoartia</taxon>
        <taxon>Petromyzontiformes</taxon>
        <taxon>Petromyzontidae</taxon>
        <taxon>Petromyzon</taxon>
    </lineage>
</organism>
<keyword evidence="2" id="KW-0964">Secreted</keyword>
<feature type="domain" description="Fibrinogen C-terminal" evidence="7">
    <location>
        <begin position="1"/>
        <end position="225"/>
    </location>
</feature>
<dbReference type="Pfam" id="PF00147">
    <property type="entry name" value="Fibrinogen_C"/>
    <property type="match status" value="1"/>
</dbReference>
<reference evidence="8" key="1">
    <citation type="submission" date="2025-08" db="UniProtKB">
        <authorList>
            <consortium name="Ensembl"/>
        </authorList>
    </citation>
    <scope>IDENTIFICATION</scope>
</reference>
<evidence type="ECO:0000256" key="3">
    <source>
        <dbReference type="ARBA" id="ARBA00022729"/>
    </source>
</evidence>
<name>S4RRC5_PETMA</name>
<evidence type="ECO:0000313" key="8">
    <source>
        <dbReference type="Ensembl" id="ENSPMAP00000007761.1"/>
    </source>
</evidence>
<dbReference type="InterPro" id="IPR014716">
    <property type="entry name" value="Fibrinogen_a/b/g_C_1"/>
</dbReference>
<dbReference type="InterPro" id="IPR002181">
    <property type="entry name" value="Fibrinogen_a/b/g_C_dom"/>
</dbReference>
<evidence type="ECO:0000256" key="2">
    <source>
        <dbReference type="ARBA" id="ARBA00022525"/>
    </source>
</evidence>
<proteinExistence type="predicted"/>
<dbReference type="STRING" id="7757.ENSPMAP00000007761"/>
<comment type="subcellular location">
    <subcellularLocation>
        <location evidence="1">Secreted</location>
    </subcellularLocation>
</comment>
<dbReference type="Ensembl" id="ENSPMAT00000007796.1">
    <property type="protein sequence ID" value="ENSPMAP00000007761.1"/>
    <property type="gene ID" value="ENSPMAG00000007044.1"/>
</dbReference>
<keyword evidence="6" id="KW-0325">Glycoprotein</keyword>
<dbReference type="PROSITE" id="PS51406">
    <property type="entry name" value="FIBRINOGEN_C_2"/>
    <property type="match status" value="1"/>
</dbReference>
<dbReference type="Gene3D" id="4.10.530.10">
    <property type="entry name" value="Gamma-fibrinogen Carboxyl Terminal Fragment, domain 2"/>
    <property type="match status" value="1"/>
</dbReference>
<evidence type="ECO:0000256" key="4">
    <source>
        <dbReference type="ARBA" id="ARBA00023054"/>
    </source>
</evidence>
<dbReference type="NCBIfam" id="NF040941">
    <property type="entry name" value="GGGWT_bact"/>
    <property type="match status" value="1"/>
</dbReference>
<dbReference type="PANTHER" id="PTHR47221:SF6">
    <property type="entry name" value="FIBRINOGEN ALPHA CHAIN"/>
    <property type="match status" value="1"/>
</dbReference>
<sequence length="229" mass="25455">FKSCADVHGAGLTKSGVYSVQLSNSSEPTQVWCDMETSGGGWTVIQHRSDGSLDFHRTWAEYKLGFGEPAGEHWLGNEQVHQLSSQQPHVLRVELGDWEGHHAFSLYERFSVASEKQHYRTNGGREVGWGGEGAGGGTFHPRLPHTLLFSPRKSGIGFSTKDVDNDNCVCKCSQFATGGWWFDACGPSNLNGMYYMSGKHTGKFNGVKWHYYSLRTTTMKIRPADFQPS</sequence>
<dbReference type="SUPFAM" id="SSF56496">
    <property type="entry name" value="Fibrinogen C-terminal domain-like"/>
    <property type="match status" value="1"/>
</dbReference>
<evidence type="ECO:0000256" key="6">
    <source>
        <dbReference type="ARBA" id="ARBA00023180"/>
    </source>
</evidence>
<dbReference type="Gene3D" id="3.90.215.10">
    <property type="entry name" value="Gamma Fibrinogen, chain A, domain 1"/>
    <property type="match status" value="1"/>
</dbReference>
<dbReference type="InterPro" id="IPR020837">
    <property type="entry name" value="Fibrinogen_CS"/>
</dbReference>
<dbReference type="InterPro" id="IPR037579">
    <property type="entry name" value="FIB_ANG-like"/>
</dbReference>
<keyword evidence="3" id="KW-0732">Signal</keyword>
<keyword evidence="5" id="KW-1015">Disulfide bond</keyword>
<dbReference type="PANTHER" id="PTHR47221">
    <property type="entry name" value="FIBRINOGEN ALPHA CHAIN"/>
    <property type="match status" value="1"/>
</dbReference>
<protein>
    <submittedName>
        <fullName evidence="8">Angiopoietin 1</fullName>
    </submittedName>
</protein>
<dbReference type="CDD" id="cd00087">
    <property type="entry name" value="FReD"/>
    <property type="match status" value="1"/>
</dbReference>
<dbReference type="SMART" id="SM00186">
    <property type="entry name" value="FBG"/>
    <property type="match status" value="1"/>
</dbReference>
<dbReference type="GO" id="GO:0007596">
    <property type="term" value="P:blood coagulation"/>
    <property type="evidence" value="ECO:0007669"/>
    <property type="project" value="InterPro"/>
</dbReference>
<reference evidence="8" key="2">
    <citation type="submission" date="2025-09" db="UniProtKB">
        <authorList>
            <consortium name="Ensembl"/>
        </authorList>
    </citation>
    <scope>IDENTIFICATION</scope>
</reference>
<dbReference type="PROSITE" id="PS00514">
    <property type="entry name" value="FIBRINOGEN_C_1"/>
    <property type="match status" value="1"/>
</dbReference>
<evidence type="ECO:0000256" key="1">
    <source>
        <dbReference type="ARBA" id="ARBA00004613"/>
    </source>
</evidence>